<gene>
    <name evidence="2" type="ORF">UFOPK3423_01081</name>
</gene>
<sequence>MLEAHAIERLTLSTQAVADANSLEQSSGRRVADERQLFLQWRAALDARDRATAATALAMLDGNSRRAIVWWSSQPAATRPLSPFISANPQWVAPRVVIDAKEALSEARGQLHEAESQFGRSHNLGFIAAFLTVGLLIGGLASTFETRARLGLLSMTAVLLMFCMAGTAVFWW</sequence>
<feature type="transmembrane region" description="Helical" evidence="1">
    <location>
        <begin position="124"/>
        <end position="144"/>
    </location>
</feature>
<name>A0A6J7E8N1_9ZZZZ</name>
<keyword evidence="1" id="KW-1133">Transmembrane helix</keyword>
<evidence type="ECO:0000256" key="1">
    <source>
        <dbReference type="SAM" id="Phobius"/>
    </source>
</evidence>
<feature type="transmembrane region" description="Helical" evidence="1">
    <location>
        <begin position="150"/>
        <end position="171"/>
    </location>
</feature>
<reference evidence="2" key="1">
    <citation type="submission" date="2020-05" db="EMBL/GenBank/DDBJ databases">
        <authorList>
            <person name="Chiriac C."/>
            <person name="Salcher M."/>
            <person name="Ghai R."/>
            <person name="Kavagutti S V."/>
        </authorList>
    </citation>
    <scope>NUCLEOTIDE SEQUENCE</scope>
</reference>
<proteinExistence type="predicted"/>
<protein>
    <submittedName>
        <fullName evidence="2">Unannotated protein</fullName>
    </submittedName>
</protein>
<evidence type="ECO:0000313" key="2">
    <source>
        <dbReference type="EMBL" id="CAB4877490.1"/>
    </source>
</evidence>
<dbReference type="EMBL" id="CAFBLQ010000118">
    <property type="protein sequence ID" value="CAB4877490.1"/>
    <property type="molecule type" value="Genomic_DNA"/>
</dbReference>
<keyword evidence="1" id="KW-0812">Transmembrane</keyword>
<accession>A0A6J7E8N1</accession>
<keyword evidence="1" id="KW-0472">Membrane</keyword>
<dbReference type="AlphaFoldDB" id="A0A6J7E8N1"/>
<organism evidence="2">
    <name type="scientific">freshwater metagenome</name>
    <dbReference type="NCBI Taxonomy" id="449393"/>
    <lineage>
        <taxon>unclassified sequences</taxon>
        <taxon>metagenomes</taxon>
        <taxon>ecological metagenomes</taxon>
    </lineage>
</organism>